<dbReference type="EMBL" id="KE345620">
    <property type="protein sequence ID" value="EXC09697.1"/>
    <property type="molecule type" value="Genomic_DNA"/>
</dbReference>
<name>W9S4D8_9ROSA</name>
<evidence type="ECO:0000256" key="1">
    <source>
        <dbReference type="SAM" id="Coils"/>
    </source>
</evidence>
<dbReference type="PANTHER" id="PTHR35164">
    <property type="entry name" value="EXPRESSED PROTEIN"/>
    <property type="match status" value="1"/>
</dbReference>
<feature type="coiled-coil region" evidence="1">
    <location>
        <begin position="305"/>
        <end position="332"/>
    </location>
</feature>
<feature type="coiled-coil region" evidence="1">
    <location>
        <begin position="379"/>
        <end position="434"/>
    </location>
</feature>
<dbReference type="AlphaFoldDB" id="W9S4D8"/>
<organism evidence="3 4">
    <name type="scientific">Morus notabilis</name>
    <dbReference type="NCBI Taxonomy" id="981085"/>
    <lineage>
        <taxon>Eukaryota</taxon>
        <taxon>Viridiplantae</taxon>
        <taxon>Streptophyta</taxon>
        <taxon>Embryophyta</taxon>
        <taxon>Tracheophyta</taxon>
        <taxon>Spermatophyta</taxon>
        <taxon>Magnoliopsida</taxon>
        <taxon>eudicotyledons</taxon>
        <taxon>Gunneridae</taxon>
        <taxon>Pentapetalae</taxon>
        <taxon>rosids</taxon>
        <taxon>fabids</taxon>
        <taxon>Rosales</taxon>
        <taxon>Moraceae</taxon>
        <taxon>Moreae</taxon>
        <taxon>Morus</taxon>
    </lineage>
</organism>
<feature type="compositionally biased region" description="Basic and acidic residues" evidence="2">
    <location>
        <begin position="556"/>
        <end position="568"/>
    </location>
</feature>
<dbReference type="OrthoDB" id="774313at2759"/>
<accession>W9S4D8</accession>
<keyword evidence="1" id="KW-0175">Coiled coil</keyword>
<sequence>MGQLEEDMKKIGEQLCMKERERDQALDELRKMKKLAENESSTRRREESSVQTELNSMKVLLYKANEELSIKEKLIESLKLQLEKAKGLELKLAEKEASLEKLKAELAKVKSFEAQTMAFLTENERRVRELETEMEKGKESGTKMFDSLINQIKTLEESNFEISSLREKVRTLEGSPCKTGKEQLLVEENKNVRELMESLKSELCFAKENLAGAKEVGKLASLKAESLIDEMDLLRNELKLATVAEETSKKALDDLALALKEVATEASQVKEELGLAKAELQHSKGEEERLKAIQKSNEERYKRVLEEAWKEAERHKNTAERLRLEAEETILAWNEKEAGLVDCLKRADEERSIAQLENTRLLDLINVAENKTRVSKEENGKLRDILKQALNEANTAREATEIARVENSQLKDSLEEKEEALFFLVRENENYRLNEAASLENIKELKRLLYEVEKEKTESRGMLKRHNSVGKNQKDEAKIKIGKTLSLNLKNLKIIPNKSEGEVEECEIDEALGGSIFDVGDSPEPESYNHHRKMCSTFSSNEDGEQAQLDDLDGLDGTHFDDSENDRNSRKKKALLRRFGDLLIRKRSFHKKEPSE</sequence>
<feature type="coiled-coil region" evidence="1">
    <location>
        <begin position="68"/>
        <end position="140"/>
    </location>
</feature>
<feature type="compositionally biased region" description="Basic and acidic residues" evidence="2">
    <location>
        <begin position="33"/>
        <end position="48"/>
    </location>
</feature>
<dbReference type="Proteomes" id="UP000030645">
    <property type="component" value="Unassembled WGS sequence"/>
</dbReference>
<dbReference type="KEGG" id="mnt:21402713"/>
<dbReference type="PANTHER" id="PTHR35164:SF9">
    <property type="entry name" value="EXPRESSED PROTEIN"/>
    <property type="match status" value="1"/>
</dbReference>
<dbReference type="eggNOG" id="ENOG502QSRG">
    <property type="taxonomic scope" value="Eukaryota"/>
</dbReference>
<evidence type="ECO:0000313" key="4">
    <source>
        <dbReference type="Proteomes" id="UP000030645"/>
    </source>
</evidence>
<keyword evidence="4" id="KW-1185">Reference proteome</keyword>
<feature type="region of interest" description="Disordered" evidence="2">
    <location>
        <begin position="538"/>
        <end position="572"/>
    </location>
</feature>
<evidence type="ECO:0008006" key="5">
    <source>
        <dbReference type="Google" id="ProtNLM"/>
    </source>
</evidence>
<feature type="compositionally biased region" description="Acidic residues" evidence="2">
    <location>
        <begin position="542"/>
        <end position="554"/>
    </location>
</feature>
<feature type="region of interest" description="Disordered" evidence="2">
    <location>
        <begin position="33"/>
        <end position="53"/>
    </location>
</feature>
<dbReference type="STRING" id="981085.W9S4D8"/>
<feature type="coiled-coil region" evidence="1">
    <location>
        <begin position="182"/>
        <end position="279"/>
    </location>
</feature>
<evidence type="ECO:0000256" key="2">
    <source>
        <dbReference type="SAM" id="MobiDB-lite"/>
    </source>
</evidence>
<gene>
    <name evidence="3" type="ORF">L484_019794</name>
</gene>
<proteinExistence type="predicted"/>
<protein>
    <recommendedName>
        <fullName evidence="5">WEB family protein</fullName>
    </recommendedName>
</protein>
<evidence type="ECO:0000313" key="3">
    <source>
        <dbReference type="EMBL" id="EXC09697.1"/>
    </source>
</evidence>
<reference evidence="4" key="1">
    <citation type="submission" date="2013-01" db="EMBL/GenBank/DDBJ databases">
        <title>Draft Genome Sequence of a Mulberry Tree, Morus notabilis C.K. Schneid.</title>
        <authorList>
            <person name="He N."/>
            <person name="Zhao S."/>
        </authorList>
    </citation>
    <scope>NUCLEOTIDE SEQUENCE</scope>
</reference>